<feature type="transmembrane region" description="Helical" evidence="2">
    <location>
        <begin position="21"/>
        <end position="41"/>
    </location>
</feature>
<keyword evidence="2" id="KW-0472">Membrane</keyword>
<reference evidence="4 5" key="1">
    <citation type="submission" date="2006-07" db="EMBL/GenBank/DDBJ databases">
        <title>Annotation of the draft genome assembly of Chlorobium ferroxidans DSM 13031.</title>
        <authorList>
            <consortium name="US DOE Joint Genome Institute (JGI-ORNL)"/>
            <person name="Larimer F."/>
            <person name="Land M."/>
            <person name="Hauser L."/>
        </authorList>
    </citation>
    <scope>NUCLEOTIDE SEQUENCE [LARGE SCALE GENOMIC DNA]</scope>
    <source>
        <strain evidence="4 5">DSM 13031</strain>
    </source>
</reference>
<dbReference type="EMBL" id="AASE01000010">
    <property type="protein sequence ID" value="EAT58930.1"/>
    <property type="molecule type" value="Genomic_DNA"/>
</dbReference>
<keyword evidence="2" id="KW-1133">Transmembrane helix</keyword>
<dbReference type="Pfam" id="PF03364">
    <property type="entry name" value="Polyketide_cyc"/>
    <property type="match status" value="1"/>
</dbReference>
<evidence type="ECO:0000259" key="3">
    <source>
        <dbReference type="Pfam" id="PF03364"/>
    </source>
</evidence>
<dbReference type="RefSeq" id="WP_006366458.1">
    <property type="nucleotide sequence ID" value="NZ_AASE01000010.1"/>
</dbReference>
<keyword evidence="5" id="KW-1185">Reference proteome</keyword>
<feature type="domain" description="Coenzyme Q-binding protein COQ10 START" evidence="3">
    <location>
        <begin position="83"/>
        <end position="213"/>
    </location>
</feature>
<dbReference type="Proteomes" id="UP000004162">
    <property type="component" value="Unassembled WGS sequence"/>
</dbReference>
<gene>
    <name evidence="4" type="ORF">CferDRAFT_0871</name>
</gene>
<evidence type="ECO:0000256" key="2">
    <source>
        <dbReference type="SAM" id="Phobius"/>
    </source>
</evidence>
<reference evidence="4 5" key="2">
    <citation type="submission" date="2006-07" db="EMBL/GenBank/DDBJ databases">
        <title>Sequencing of the draft genome and assembly of Chlorobium ferroxidans DSM 13031.</title>
        <authorList>
            <consortium name="US DOE Joint Genome Institute (JGI-PGF)"/>
            <person name="Copeland A."/>
            <person name="Lucas S."/>
            <person name="Lapidus A."/>
            <person name="Barry K."/>
            <person name="Glavina del Rio T."/>
            <person name="Dalin E."/>
            <person name="Tice H."/>
            <person name="Bruce D."/>
            <person name="Pitluck S."/>
            <person name="Richardson P."/>
        </authorList>
    </citation>
    <scope>NUCLEOTIDE SEQUENCE [LARGE SCALE GENOMIC DNA]</scope>
    <source>
        <strain evidence="4 5">DSM 13031</strain>
    </source>
</reference>
<evidence type="ECO:0000256" key="1">
    <source>
        <dbReference type="ARBA" id="ARBA00008918"/>
    </source>
</evidence>
<accession>Q0YRG4</accession>
<name>Q0YRG4_9CHLB</name>
<dbReference type="PANTHER" id="PTHR34060:SF1">
    <property type="entry name" value="POLYKETIDE CYCLASE _ DEHYDRASE AND LIPID TRANSPORT PROTEIN"/>
    <property type="match status" value="1"/>
</dbReference>
<dbReference type="AlphaFoldDB" id="Q0YRG4"/>
<dbReference type="InterPro" id="IPR023393">
    <property type="entry name" value="START-like_dom_sf"/>
</dbReference>
<proteinExistence type="inferred from homology"/>
<evidence type="ECO:0000313" key="4">
    <source>
        <dbReference type="EMBL" id="EAT58930.1"/>
    </source>
</evidence>
<dbReference type="Gene3D" id="3.30.530.20">
    <property type="match status" value="1"/>
</dbReference>
<dbReference type="SUPFAM" id="SSF55961">
    <property type="entry name" value="Bet v1-like"/>
    <property type="match status" value="1"/>
</dbReference>
<protein>
    <submittedName>
        <fullName evidence="4">Cyclase/dehydrase</fullName>
    </submittedName>
</protein>
<evidence type="ECO:0000313" key="5">
    <source>
        <dbReference type="Proteomes" id="UP000004162"/>
    </source>
</evidence>
<sequence>MQANDEHTGDTMKKLISTTRWVTMLLMIALHSSVSSAALPLPGTPVSSDTLSMARTMLLNGKIIVSLSQLENGVTGVRGDVYIAAPPETVWAVITDYNNHKNFVPGVLDSGIISDTGSEKVMFEKGKSGLFVFSKTVNVKMRVWGEKPKRLNFEQITGDFKVYHGEWLLLVSPPDKGTFLTYKAEVKPDFFAPGFAVRNVQKKECPLMLSAMKKRSESLTSLAIKSQ</sequence>
<dbReference type="InterPro" id="IPR005031">
    <property type="entry name" value="COQ10_START"/>
</dbReference>
<dbReference type="CDD" id="cd08866">
    <property type="entry name" value="SRPBCC_11"/>
    <property type="match status" value="1"/>
</dbReference>
<dbReference type="PANTHER" id="PTHR34060">
    <property type="entry name" value="POLYKETIDE CYCLASE / DEHYDRASE AND LIPID TRANSPORT PROTEIN"/>
    <property type="match status" value="1"/>
</dbReference>
<comment type="similarity">
    <text evidence="1">Belongs to the ribosome association toxin RatA family.</text>
</comment>
<comment type="caution">
    <text evidence="4">The sequence shown here is derived from an EMBL/GenBank/DDBJ whole genome shotgun (WGS) entry which is preliminary data.</text>
</comment>
<keyword evidence="2" id="KW-0812">Transmembrane</keyword>
<organism evidence="4 5">
    <name type="scientific">Chlorobium ferrooxidans DSM 13031</name>
    <dbReference type="NCBI Taxonomy" id="377431"/>
    <lineage>
        <taxon>Bacteria</taxon>
        <taxon>Pseudomonadati</taxon>
        <taxon>Chlorobiota</taxon>
        <taxon>Chlorobiia</taxon>
        <taxon>Chlorobiales</taxon>
        <taxon>Chlorobiaceae</taxon>
        <taxon>Chlorobium/Pelodictyon group</taxon>
        <taxon>Chlorobium</taxon>
    </lineage>
</organism>